<dbReference type="InterPro" id="IPR000014">
    <property type="entry name" value="PAS"/>
</dbReference>
<comment type="caution">
    <text evidence="4">The sequence shown here is derived from an EMBL/GenBank/DDBJ whole genome shotgun (WGS) entry which is preliminary data.</text>
</comment>
<dbReference type="Pfam" id="PF08447">
    <property type="entry name" value="PAS_3"/>
    <property type="match status" value="1"/>
</dbReference>
<dbReference type="Pfam" id="PF00563">
    <property type="entry name" value="EAL"/>
    <property type="match status" value="1"/>
</dbReference>
<dbReference type="InterPro" id="IPR000700">
    <property type="entry name" value="PAS-assoc_C"/>
</dbReference>
<dbReference type="PANTHER" id="PTHR44757:SF2">
    <property type="entry name" value="BIOFILM ARCHITECTURE MAINTENANCE PROTEIN MBAA"/>
    <property type="match status" value="1"/>
</dbReference>
<protein>
    <submittedName>
        <fullName evidence="4">EAL domain-containing protein</fullName>
    </submittedName>
</protein>
<dbReference type="Pfam" id="PF00990">
    <property type="entry name" value="GGDEF"/>
    <property type="match status" value="1"/>
</dbReference>
<evidence type="ECO:0000313" key="5">
    <source>
        <dbReference type="Proteomes" id="UP000823886"/>
    </source>
</evidence>
<dbReference type="EMBL" id="DWVZ01000049">
    <property type="protein sequence ID" value="HJC62751.1"/>
    <property type="molecule type" value="Genomic_DNA"/>
</dbReference>
<evidence type="ECO:0000313" key="4">
    <source>
        <dbReference type="EMBL" id="HJC62751.1"/>
    </source>
</evidence>
<dbReference type="InterPro" id="IPR001610">
    <property type="entry name" value="PAC"/>
</dbReference>
<dbReference type="SUPFAM" id="SSF141868">
    <property type="entry name" value="EAL domain-like"/>
    <property type="match status" value="1"/>
</dbReference>
<accession>A0A9D2PNF3</accession>
<dbReference type="PROSITE" id="PS50887">
    <property type="entry name" value="GGDEF"/>
    <property type="match status" value="1"/>
</dbReference>
<dbReference type="Proteomes" id="UP000823886">
    <property type="component" value="Unassembled WGS sequence"/>
</dbReference>
<dbReference type="SMART" id="SM00052">
    <property type="entry name" value="EAL"/>
    <property type="match status" value="1"/>
</dbReference>
<reference evidence="4" key="1">
    <citation type="journal article" date="2021" name="PeerJ">
        <title>Extensive microbial diversity within the chicken gut microbiome revealed by metagenomics and culture.</title>
        <authorList>
            <person name="Gilroy R."/>
            <person name="Ravi A."/>
            <person name="Getino M."/>
            <person name="Pursley I."/>
            <person name="Horton D.L."/>
            <person name="Alikhan N.F."/>
            <person name="Baker D."/>
            <person name="Gharbi K."/>
            <person name="Hall N."/>
            <person name="Watson M."/>
            <person name="Adriaenssens E.M."/>
            <person name="Foster-Nyarko E."/>
            <person name="Jarju S."/>
            <person name="Secka A."/>
            <person name="Antonio M."/>
            <person name="Oren A."/>
            <person name="Chaudhuri R.R."/>
            <person name="La Ragione R."/>
            <person name="Hildebrand F."/>
            <person name="Pallen M.J."/>
        </authorList>
    </citation>
    <scope>NUCLEOTIDE SEQUENCE</scope>
    <source>
        <strain evidence="4">ChiBcec2-3848</strain>
    </source>
</reference>
<dbReference type="InterPro" id="IPR052155">
    <property type="entry name" value="Biofilm_reg_signaling"/>
</dbReference>
<dbReference type="Gene3D" id="3.20.20.450">
    <property type="entry name" value="EAL domain"/>
    <property type="match status" value="1"/>
</dbReference>
<dbReference type="SMART" id="SM00086">
    <property type="entry name" value="PAC"/>
    <property type="match status" value="1"/>
</dbReference>
<dbReference type="CDD" id="cd01948">
    <property type="entry name" value="EAL"/>
    <property type="match status" value="1"/>
</dbReference>
<evidence type="ECO:0000259" key="2">
    <source>
        <dbReference type="PROSITE" id="PS50883"/>
    </source>
</evidence>
<evidence type="ECO:0000259" key="1">
    <source>
        <dbReference type="PROSITE" id="PS50113"/>
    </source>
</evidence>
<evidence type="ECO:0000259" key="3">
    <source>
        <dbReference type="PROSITE" id="PS50887"/>
    </source>
</evidence>
<dbReference type="Gene3D" id="3.30.450.20">
    <property type="entry name" value="PAS domain"/>
    <property type="match status" value="1"/>
</dbReference>
<dbReference type="NCBIfam" id="TIGR00229">
    <property type="entry name" value="sensory_box"/>
    <property type="match status" value="1"/>
</dbReference>
<dbReference type="Gene3D" id="3.30.70.270">
    <property type="match status" value="1"/>
</dbReference>
<proteinExistence type="predicted"/>
<dbReference type="PANTHER" id="PTHR44757">
    <property type="entry name" value="DIGUANYLATE CYCLASE DGCP"/>
    <property type="match status" value="1"/>
</dbReference>
<dbReference type="InterPro" id="IPR043128">
    <property type="entry name" value="Rev_trsase/Diguanyl_cyclase"/>
</dbReference>
<feature type="domain" description="PAC" evidence="1">
    <location>
        <begin position="223"/>
        <end position="275"/>
    </location>
</feature>
<dbReference type="InterPro" id="IPR035919">
    <property type="entry name" value="EAL_sf"/>
</dbReference>
<dbReference type="InterPro" id="IPR001633">
    <property type="entry name" value="EAL_dom"/>
</dbReference>
<sequence length="705" mass="80863">MEKEYFDLEFLKEKLGLCVFPDSLFPDMFLLDCREEQVYITRGMAAVLGTDSTPSKGRMSIEALKSYFSPSSSSIFQQDVTRIQEGKTNRTDSHLNLVKNGQETNLLLVMAALEKPGYILGVMHINFDLTHTHSSQLEDTVRQLRQAEMINSLILEGSTDYIYHLDIVNNICTFSPKAMEVLPLENNTFSNAMDRLLSFIVPEDRGIFLESFAPFLTGKSLYHRAEYRVMTKQGGIIWIKCQGKGVHDENGNPLMIAGSLIDITEQKKADQKISDMLLYDVMTGLKNRYCFEQEMQEYLKEPDARGSVLCIDIHNFKVFNEIFGHSFANRILVEFAKIIQLYISNNLGVYRLEGDEFLVHLKESTQEEIRQKLVPFQMYLSKERVLDGHVVFIRANIGVSIYPDNGETAEELIKNANTALLMRTKSQQHQTVFFRSESMDKLSKKYYLENILRQDTADNMKNFRLVYQPIIEKKGDKFLWHGAEALLRYSNSKFQDLNQSELIEALEYSDMIIPVGRWIIRQAVKECAYWHKMGFPISVNVNISAQQVSDEGVVAFIQSCCQEEGLDPKWLICELTETSLIRNMEIAGQFCKELMGIGAGVALDDFGTGYSGLSYLKHLPITHLKVDRTYVQDLVREPYNQIILKCLYDLSKMLGLQICMEGIDTEETLKQVLELEEPLMQGFYFDKPLEAETFRKDMVNHSVPV</sequence>
<dbReference type="InterPro" id="IPR035965">
    <property type="entry name" value="PAS-like_dom_sf"/>
</dbReference>
<name>A0A9D2PNF3_9FIRM</name>
<dbReference type="AlphaFoldDB" id="A0A9D2PNF3"/>
<dbReference type="NCBIfam" id="TIGR00254">
    <property type="entry name" value="GGDEF"/>
    <property type="match status" value="1"/>
</dbReference>
<dbReference type="InterPro" id="IPR013655">
    <property type="entry name" value="PAS_fold_3"/>
</dbReference>
<dbReference type="SUPFAM" id="SSF55785">
    <property type="entry name" value="PYP-like sensor domain (PAS domain)"/>
    <property type="match status" value="1"/>
</dbReference>
<organism evidence="4 5">
    <name type="scientific">Candidatus Blautia merdavium</name>
    <dbReference type="NCBI Taxonomy" id="2838494"/>
    <lineage>
        <taxon>Bacteria</taxon>
        <taxon>Bacillati</taxon>
        <taxon>Bacillota</taxon>
        <taxon>Clostridia</taxon>
        <taxon>Lachnospirales</taxon>
        <taxon>Lachnospiraceae</taxon>
        <taxon>Blautia</taxon>
    </lineage>
</organism>
<dbReference type="CDD" id="cd01949">
    <property type="entry name" value="GGDEF"/>
    <property type="match status" value="1"/>
</dbReference>
<dbReference type="SMART" id="SM00267">
    <property type="entry name" value="GGDEF"/>
    <property type="match status" value="1"/>
</dbReference>
<dbReference type="PROSITE" id="PS50113">
    <property type="entry name" value="PAC"/>
    <property type="match status" value="1"/>
</dbReference>
<dbReference type="CDD" id="cd00130">
    <property type="entry name" value="PAS"/>
    <property type="match status" value="1"/>
</dbReference>
<dbReference type="InterPro" id="IPR000160">
    <property type="entry name" value="GGDEF_dom"/>
</dbReference>
<reference evidence="4" key="2">
    <citation type="submission" date="2021-04" db="EMBL/GenBank/DDBJ databases">
        <authorList>
            <person name="Gilroy R."/>
        </authorList>
    </citation>
    <scope>NUCLEOTIDE SEQUENCE</scope>
    <source>
        <strain evidence="4">ChiBcec2-3848</strain>
    </source>
</reference>
<feature type="domain" description="EAL" evidence="2">
    <location>
        <begin position="445"/>
        <end position="702"/>
    </location>
</feature>
<dbReference type="PROSITE" id="PS50883">
    <property type="entry name" value="EAL"/>
    <property type="match status" value="1"/>
</dbReference>
<feature type="domain" description="GGDEF" evidence="3">
    <location>
        <begin position="304"/>
        <end position="436"/>
    </location>
</feature>
<gene>
    <name evidence="4" type="ORF">H9753_03910</name>
</gene>
<dbReference type="InterPro" id="IPR029787">
    <property type="entry name" value="Nucleotide_cyclase"/>
</dbReference>
<dbReference type="SUPFAM" id="SSF55073">
    <property type="entry name" value="Nucleotide cyclase"/>
    <property type="match status" value="1"/>
</dbReference>